<evidence type="ECO:0000256" key="1">
    <source>
        <dbReference type="SAM" id="Phobius"/>
    </source>
</evidence>
<dbReference type="EMBL" id="LAZR01046916">
    <property type="protein sequence ID" value="KKK95425.1"/>
    <property type="molecule type" value="Genomic_DNA"/>
</dbReference>
<organism evidence="2">
    <name type="scientific">marine sediment metagenome</name>
    <dbReference type="NCBI Taxonomy" id="412755"/>
    <lineage>
        <taxon>unclassified sequences</taxon>
        <taxon>metagenomes</taxon>
        <taxon>ecological metagenomes</taxon>
    </lineage>
</organism>
<protein>
    <submittedName>
        <fullName evidence="2">Uncharacterized protein</fullName>
    </submittedName>
</protein>
<name>A0A0F9AB28_9ZZZZ</name>
<accession>A0A0F9AB28</accession>
<comment type="caution">
    <text evidence="2">The sequence shown here is derived from an EMBL/GenBank/DDBJ whole genome shotgun (WGS) entry which is preliminary data.</text>
</comment>
<gene>
    <name evidence="2" type="ORF">LCGC14_2672950</name>
</gene>
<dbReference type="AlphaFoldDB" id="A0A0F9AB28"/>
<keyword evidence="1" id="KW-1133">Transmembrane helix</keyword>
<reference evidence="2" key="1">
    <citation type="journal article" date="2015" name="Nature">
        <title>Complex archaea that bridge the gap between prokaryotes and eukaryotes.</title>
        <authorList>
            <person name="Spang A."/>
            <person name="Saw J.H."/>
            <person name="Jorgensen S.L."/>
            <person name="Zaremba-Niedzwiedzka K."/>
            <person name="Martijn J."/>
            <person name="Lind A.E."/>
            <person name="van Eijk R."/>
            <person name="Schleper C."/>
            <person name="Guy L."/>
            <person name="Ettema T.J."/>
        </authorList>
    </citation>
    <scope>NUCLEOTIDE SEQUENCE</scope>
</reference>
<proteinExistence type="predicted"/>
<keyword evidence="1" id="KW-0472">Membrane</keyword>
<feature type="transmembrane region" description="Helical" evidence="1">
    <location>
        <begin position="25"/>
        <end position="43"/>
    </location>
</feature>
<evidence type="ECO:0000313" key="2">
    <source>
        <dbReference type="EMBL" id="KKK95425.1"/>
    </source>
</evidence>
<keyword evidence="1" id="KW-0812">Transmembrane</keyword>
<sequence length="47" mass="4883">MFFLKLVVGLAAVFGAVTLAHMDGPAWQVAALGTIGFGFLISATRTD</sequence>